<protein>
    <submittedName>
        <fullName evidence="1">Uncharacterized protein</fullName>
    </submittedName>
</protein>
<dbReference type="Proteomes" id="UP000318821">
    <property type="component" value="Unassembled WGS sequence"/>
</dbReference>
<dbReference type="EMBL" id="RHLD01000012">
    <property type="protein sequence ID" value="TPP40536.1"/>
    <property type="molecule type" value="Genomic_DNA"/>
</dbReference>
<dbReference type="VEuPathDB" id="TriTrypDB:LdBPK_281010.1"/>
<evidence type="ECO:0000313" key="1">
    <source>
        <dbReference type="EMBL" id="TPP40536.1"/>
    </source>
</evidence>
<reference evidence="2" key="1">
    <citation type="submission" date="2019-02" db="EMBL/GenBank/DDBJ databases">
        <title>FDA dAtabase for Regulatory Grade micrObial Sequences (FDA-ARGOS): Supporting development and validation of Infectious Disease Dx tests.</title>
        <authorList>
            <person name="Duncan R."/>
            <person name="Fisher C."/>
            <person name="Tallon L."/>
            <person name="Sadzewicz L."/>
            <person name="Sengamalay N."/>
            <person name="Ott S."/>
            <person name="Godinez A."/>
            <person name="Nagaraj S."/>
            <person name="Vavikolanu K."/>
            <person name="Vyas G."/>
            <person name="Nadendla S."/>
            <person name="Aluvathingal J."/>
            <person name="Sichtig H."/>
        </authorList>
    </citation>
    <scope>NUCLEOTIDE SEQUENCE [LARGE SCALE GENOMIC DNA]</scope>
    <source>
        <strain evidence="2">FDAARGOS_360</strain>
    </source>
</reference>
<proteinExistence type="predicted"/>
<dbReference type="VEuPathDB" id="TriTrypDB:LdCL_280014700"/>
<organism evidence="1 2">
    <name type="scientific">Leishmania donovani</name>
    <dbReference type="NCBI Taxonomy" id="5661"/>
    <lineage>
        <taxon>Eukaryota</taxon>
        <taxon>Discoba</taxon>
        <taxon>Euglenozoa</taxon>
        <taxon>Kinetoplastea</taxon>
        <taxon>Metakinetoplastina</taxon>
        <taxon>Trypanosomatida</taxon>
        <taxon>Trypanosomatidae</taxon>
        <taxon>Leishmaniinae</taxon>
        <taxon>Leishmania</taxon>
    </lineage>
</organism>
<name>A0A504WV58_LEIDO</name>
<dbReference type="AlphaFoldDB" id="A0A504WV58"/>
<evidence type="ECO:0000313" key="2">
    <source>
        <dbReference type="Proteomes" id="UP000318821"/>
    </source>
</evidence>
<comment type="caution">
    <text evidence="1">The sequence shown here is derived from an EMBL/GenBank/DDBJ whole genome shotgun (WGS) entry which is preliminary data.</text>
</comment>
<dbReference type="VEuPathDB" id="TriTrypDB:LDHU3_28.1220"/>
<accession>A0A504WV58</accession>
<gene>
    <name evidence="1" type="ORF">CGC20_13605</name>
</gene>
<sequence length="302" mass="34599">MALPGTMRAAADFRDANNPLKLRMTASMQWTSLLTLAMHLATRVSIGALNMDGAGTMTPRDSQLMYDTWQSMLNKWLRLIGQCGCCFVVGPGAGALANNACPHKCRITGAGFTMYTGVRYLVQQNFVNQKSPQLWGAPGAPIIRMRGHHVTWKFQSYDMFVEHTHRRRNSDIRLLHYLGKHCPHPQKSLWSPDTPVTQDRHLFMLTTIDVDAFKYWFGVKRCRLSVGPWNILAKSGLLPPSHKQNSKIMPKPIFDKEQLMRYYLANRKDQRQMEREDYLNYKNSMVKSPEERAAERPVAPFL</sequence>